<gene>
    <name evidence="2" type="ORF">ES332_D04G135900v1</name>
</gene>
<evidence type="ECO:0000313" key="2">
    <source>
        <dbReference type="EMBL" id="TYH77190.1"/>
    </source>
</evidence>
<name>A0A5D2LE31_GOSTO</name>
<organism evidence="2 3">
    <name type="scientific">Gossypium tomentosum</name>
    <name type="common">Hawaiian cotton</name>
    <name type="synonym">Gossypium sandvicense</name>
    <dbReference type="NCBI Taxonomy" id="34277"/>
    <lineage>
        <taxon>Eukaryota</taxon>
        <taxon>Viridiplantae</taxon>
        <taxon>Streptophyta</taxon>
        <taxon>Embryophyta</taxon>
        <taxon>Tracheophyta</taxon>
        <taxon>Spermatophyta</taxon>
        <taxon>Magnoliopsida</taxon>
        <taxon>eudicotyledons</taxon>
        <taxon>Gunneridae</taxon>
        <taxon>Pentapetalae</taxon>
        <taxon>rosids</taxon>
        <taxon>malvids</taxon>
        <taxon>Malvales</taxon>
        <taxon>Malvaceae</taxon>
        <taxon>Malvoideae</taxon>
        <taxon>Gossypium</taxon>
    </lineage>
</organism>
<keyword evidence="1" id="KW-0732">Signal</keyword>
<proteinExistence type="predicted"/>
<protein>
    <submittedName>
        <fullName evidence="2">Uncharacterized protein</fullName>
    </submittedName>
</protein>
<feature type="signal peptide" evidence="1">
    <location>
        <begin position="1"/>
        <end position="16"/>
    </location>
</feature>
<evidence type="ECO:0000313" key="3">
    <source>
        <dbReference type="Proteomes" id="UP000322667"/>
    </source>
</evidence>
<dbReference type="Proteomes" id="UP000322667">
    <property type="component" value="Chromosome D04"/>
</dbReference>
<feature type="chain" id="PRO_5022741515" evidence="1">
    <location>
        <begin position="17"/>
        <end position="58"/>
    </location>
</feature>
<dbReference type="EMBL" id="CM017626">
    <property type="protein sequence ID" value="TYH77190.1"/>
    <property type="molecule type" value="Genomic_DNA"/>
</dbReference>
<keyword evidence="3" id="KW-1185">Reference proteome</keyword>
<sequence length="58" mass="6640">MDLFSLCTLCLGLALTSKIPHNPQQNPMHCSFVPTLKIQESQLHKSKWLLLSTQEKFN</sequence>
<reference evidence="2 3" key="1">
    <citation type="submission" date="2019-07" db="EMBL/GenBank/DDBJ databases">
        <title>WGS assembly of Gossypium tomentosum.</title>
        <authorList>
            <person name="Chen Z.J."/>
            <person name="Sreedasyam A."/>
            <person name="Ando A."/>
            <person name="Song Q."/>
            <person name="De L."/>
            <person name="Hulse-Kemp A."/>
            <person name="Ding M."/>
            <person name="Ye W."/>
            <person name="Kirkbride R."/>
            <person name="Jenkins J."/>
            <person name="Plott C."/>
            <person name="Lovell J."/>
            <person name="Lin Y.-M."/>
            <person name="Vaughn R."/>
            <person name="Liu B."/>
            <person name="Li W."/>
            <person name="Simpson S."/>
            <person name="Scheffler B."/>
            <person name="Saski C."/>
            <person name="Grover C."/>
            <person name="Hu G."/>
            <person name="Conover J."/>
            <person name="Carlson J."/>
            <person name="Shu S."/>
            <person name="Boston L."/>
            <person name="Williams M."/>
            <person name="Peterson D."/>
            <person name="Mcgee K."/>
            <person name="Jones D."/>
            <person name="Wendel J."/>
            <person name="Stelly D."/>
            <person name="Grimwood J."/>
            <person name="Schmutz J."/>
        </authorList>
    </citation>
    <scope>NUCLEOTIDE SEQUENCE [LARGE SCALE GENOMIC DNA]</scope>
    <source>
        <strain evidence="2">7179.01</strain>
    </source>
</reference>
<evidence type="ECO:0000256" key="1">
    <source>
        <dbReference type="SAM" id="SignalP"/>
    </source>
</evidence>
<accession>A0A5D2LE31</accession>
<dbReference type="AlphaFoldDB" id="A0A5D2LE31"/>